<dbReference type="KEGG" id="asl:Aeqsu_0858"/>
<sequence length="249" mass="27961">MKKIILFAVSMLLISHCFAQKGTFGGSGMNAAGSSGGANGNFDFLLRTIDMNEKALAFGLTEAAFNAIKNEAYLNPTFLVGNIYQDDRLLKTKVPMRYNAYADEIEIKSHVSEEKYGALMKDPSIYVKINNDNYVFVPYEGSNEKGGYFNVLTDGKTYDLYKKTTAKFIEPQKAKTSYQRDSPPSFDKVTKYYLVKDGTFYELPTSKSKVLKVMDSKKTEVKTYIGNNNLDVDKEADLIKVVAYFDTLL</sequence>
<proteinExistence type="predicted"/>
<keyword evidence="3" id="KW-1185">Reference proteome</keyword>
<dbReference type="RefSeq" id="WP_014781619.1">
    <property type="nucleotide sequence ID" value="NC_018013.1"/>
</dbReference>
<reference evidence="2 3" key="1">
    <citation type="submission" date="2012-06" db="EMBL/GenBank/DDBJ databases">
        <title>The complete genome of Aequorivita sublithincola DSM 14238.</title>
        <authorList>
            <consortium name="US DOE Joint Genome Institute (JGI-PGF)"/>
            <person name="Lucas S."/>
            <person name="Copeland A."/>
            <person name="Lapidus A."/>
            <person name="Goodwin L."/>
            <person name="Pitluck S."/>
            <person name="Peters L."/>
            <person name="Munk A.C.C."/>
            <person name="Kyrpides N."/>
            <person name="Mavromatis K."/>
            <person name="Pagani I."/>
            <person name="Ivanova N."/>
            <person name="Ovchinnikova G."/>
            <person name="Zeytun A."/>
            <person name="Detter J.C."/>
            <person name="Han C."/>
            <person name="Land M."/>
            <person name="Hauser L."/>
            <person name="Markowitz V."/>
            <person name="Cheng J.-F."/>
            <person name="Hugenholtz P."/>
            <person name="Woyke T."/>
            <person name="Wu D."/>
            <person name="Tindall B."/>
            <person name="Faehnrich R."/>
            <person name="Brambilla E."/>
            <person name="Klenk H.-P."/>
            <person name="Eisen J.A."/>
        </authorList>
    </citation>
    <scope>NUCLEOTIDE SEQUENCE [LARGE SCALE GENOMIC DNA]</scope>
    <source>
        <strain evidence="3">DSM 14238 / LMG 21431 / ACAM 643 / 9-3</strain>
    </source>
</reference>
<protein>
    <submittedName>
        <fullName evidence="2">Uncharacterized protein</fullName>
    </submittedName>
</protein>
<organism evidence="2 3">
    <name type="scientific">Aequorivita sublithincola (strain DSM 14238 / LMG 21431 / ACAM 643 / 9-3)</name>
    <dbReference type="NCBI Taxonomy" id="746697"/>
    <lineage>
        <taxon>Bacteria</taxon>
        <taxon>Pseudomonadati</taxon>
        <taxon>Bacteroidota</taxon>
        <taxon>Flavobacteriia</taxon>
        <taxon>Flavobacteriales</taxon>
        <taxon>Flavobacteriaceae</taxon>
        <taxon>Aequorivita</taxon>
    </lineage>
</organism>
<dbReference type="OrthoDB" id="978006at2"/>
<name>I3YTP3_AEQSU</name>
<evidence type="ECO:0000313" key="2">
    <source>
        <dbReference type="EMBL" id="AFL80361.1"/>
    </source>
</evidence>
<gene>
    <name evidence="2" type="ordered locus">Aeqsu_0858</name>
</gene>
<dbReference type="eggNOG" id="ENOG50333JQ">
    <property type="taxonomic scope" value="Bacteria"/>
</dbReference>
<accession>I3YTP3</accession>
<keyword evidence="1" id="KW-0732">Signal</keyword>
<dbReference type="STRING" id="746697.Aeqsu_0858"/>
<evidence type="ECO:0000256" key="1">
    <source>
        <dbReference type="SAM" id="SignalP"/>
    </source>
</evidence>
<feature type="chain" id="PRO_5003683879" evidence="1">
    <location>
        <begin position="20"/>
        <end position="249"/>
    </location>
</feature>
<dbReference type="EMBL" id="CP003280">
    <property type="protein sequence ID" value="AFL80361.1"/>
    <property type="molecule type" value="Genomic_DNA"/>
</dbReference>
<dbReference type="HOGENOM" id="CLU_1187915_0_0_10"/>
<dbReference type="Proteomes" id="UP000006049">
    <property type="component" value="Chromosome"/>
</dbReference>
<dbReference type="AlphaFoldDB" id="I3YTP3"/>
<feature type="signal peptide" evidence="1">
    <location>
        <begin position="1"/>
        <end position="19"/>
    </location>
</feature>
<evidence type="ECO:0000313" key="3">
    <source>
        <dbReference type="Proteomes" id="UP000006049"/>
    </source>
</evidence>